<organism evidence="4 5">
    <name type="scientific">Leptobrachium leishanense</name>
    <name type="common">Leishan spiny toad</name>
    <dbReference type="NCBI Taxonomy" id="445787"/>
    <lineage>
        <taxon>Eukaryota</taxon>
        <taxon>Metazoa</taxon>
        <taxon>Chordata</taxon>
        <taxon>Craniata</taxon>
        <taxon>Vertebrata</taxon>
        <taxon>Euteleostomi</taxon>
        <taxon>Amphibia</taxon>
        <taxon>Batrachia</taxon>
        <taxon>Anura</taxon>
        <taxon>Pelobatoidea</taxon>
        <taxon>Megophryidae</taxon>
        <taxon>Leptobrachium</taxon>
    </lineage>
</organism>
<dbReference type="PANTHER" id="PTHR22175">
    <property type="entry name" value="SMALL ACIDIC PROTEIN-RELATED"/>
    <property type="match status" value="1"/>
</dbReference>
<protein>
    <recommendedName>
        <fullName evidence="2">Small acidic protein</fullName>
    </recommendedName>
</protein>
<evidence type="ECO:0000259" key="3">
    <source>
        <dbReference type="Pfam" id="PF15477"/>
    </source>
</evidence>
<dbReference type="Ensembl" id="ENSLLET00000039682.1">
    <property type="protein sequence ID" value="ENSLLEP00000038186.1"/>
    <property type="gene ID" value="ENSLLEG00000024122.1"/>
</dbReference>
<dbReference type="AlphaFoldDB" id="A0A8C5QHD5"/>
<dbReference type="InterPro" id="IPR026714">
    <property type="entry name" value="SMAP"/>
</dbReference>
<dbReference type="Proteomes" id="UP000694569">
    <property type="component" value="Unplaced"/>
</dbReference>
<evidence type="ECO:0000313" key="4">
    <source>
        <dbReference type="Ensembl" id="ENSLLEP00000038186.1"/>
    </source>
</evidence>
<accession>A0A8C5QHD5</accession>
<sequence length="130" mass="14887">DADLGNDERKQKFLRLMGASKKEHTGRLVIGDHKSTSHFRSGDEDKKINDELEHQFQQSMDSTLTGRNRRHCGLGFSELPSWMLARISNVTHVLNTRAHTVTQQRLSKTETAVRTAWGKKTTHIKYMKLA</sequence>
<reference evidence="4" key="2">
    <citation type="submission" date="2025-09" db="UniProtKB">
        <authorList>
            <consortium name="Ensembl"/>
        </authorList>
    </citation>
    <scope>IDENTIFICATION</scope>
</reference>
<dbReference type="PANTHER" id="PTHR22175:SF0">
    <property type="entry name" value="SMALL ACIDIC PROTEIN"/>
    <property type="match status" value="1"/>
</dbReference>
<comment type="similarity">
    <text evidence="1">Belongs to the SMAP family.</text>
</comment>
<dbReference type="Pfam" id="PF15477">
    <property type="entry name" value="SMAP"/>
    <property type="match status" value="1"/>
</dbReference>
<proteinExistence type="inferred from homology"/>
<keyword evidence="5" id="KW-1185">Reference proteome</keyword>
<dbReference type="InterPro" id="IPR028124">
    <property type="entry name" value="SMAP_dom"/>
</dbReference>
<feature type="domain" description="Small acidic protein-like" evidence="3">
    <location>
        <begin position="2"/>
        <end position="75"/>
    </location>
</feature>
<evidence type="ECO:0000256" key="2">
    <source>
        <dbReference type="ARBA" id="ARBA00016161"/>
    </source>
</evidence>
<dbReference type="GeneTree" id="ENSGT00390000000687"/>
<name>A0A8C5QHD5_9ANUR</name>
<evidence type="ECO:0000313" key="5">
    <source>
        <dbReference type="Proteomes" id="UP000694569"/>
    </source>
</evidence>
<reference evidence="4" key="1">
    <citation type="submission" date="2025-08" db="UniProtKB">
        <authorList>
            <consortium name="Ensembl"/>
        </authorList>
    </citation>
    <scope>IDENTIFICATION</scope>
</reference>
<evidence type="ECO:0000256" key="1">
    <source>
        <dbReference type="ARBA" id="ARBA00006502"/>
    </source>
</evidence>